<dbReference type="EMBL" id="JBHFFA010000001">
    <property type="protein sequence ID" value="KAL2651870.1"/>
    <property type="molecule type" value="Genomic_DNA"/>
</dbReference>
<gene>
    <name evidence="1" type="ORF">R1flu_019998</name>
</gene>
<evidence type="ECO:0000313" key="1">
    <source>
        <dbReference type="EMBL" id="KAL2651870.1"/>
    </source>
</evidence>
<proteinExistence type="predicted"/>
<comment type="caution">
    <text evidence="1">The sequence shown here is derived from an EMBL/GenBank/DDBJ whole genome shotgun (WGS) entry which is preliminary data.</text>
</comment>
<organism evidence="1 2">
    <name type="scientific">Riccia fluitans</name>
    <dbReference type="NCBI Taxonomy" id="41844"/>
    <lineage>
        <taxon>Eukaryota</taxon>
        <taxon>Viridiplantae</taxon>
        <taxon>Streptophyta</taxon>
        <taxon>Embryophyta</taxon>
        <taxon>Marchantiophyta</taxon>
        <taxon>Marchantiopsida</taxon>
        <taxon>Marchantiidae</taxon>
        <taxon>Marchantiales</taxon>
        <taxon>Ricciaceae</taxon>
        <taxon>Riccia</taxon>
    </lineage>
</organism>
<protein>
    <submittedName>
        <fullName evidence="1">Uncharacterized protein</fullName>
    </submittedName>
</protein>
<keyword evidence="2" id="KW-1185">Reference proteome</keyword>
<dbReference type="Proteomes" id="UP001605036">
    <property type="component" value="Unassembled WGS sequence"/>
</dbReference>
<dbReference type="AlphaFoldDB" id="A0ABD1ZK87"/>
<accession>A0ABD1ZK87</accession>
<reference evidence="1 2" key="1">
    <citation type="submission" date="2024-09" db="EMBL/GenBank/DDBJ databases">
        <title>Chromosome-scale assembly of Riccia fluitans.</title>
        <authorList>
            <person name="Paukszto L."/>
            <person name="Sawicki J."/>
            <person name="Karawczyk K."/>
            <person name="Piernik-Szablinska J."/>
            <person name="Szczecinska M."/>
            <person name="Mazdziarz M."/>
        </authorList>
    </citation>
    <scope>NUCLEOTIDE SEQUENCE [LARGE SCALE GENOMIC DNA]</scope>
    <source>
        <strain evidence="1">Rf_01</strain>
        <tissue evidence="1">Aerial parts of the thallus</tissue>
    </source>
</reference>
<name>A0ABD1ZK87_9MARC</name>
<evidence type="ECO:0000313" key="2">
    <source>
        <dbReference type="Proteomes" id="UP001605036"/>
    </source>
</evidence>
<sequence length="77" mass="8485">MGSVSDIVRWMLEMGSVSDAVRWVLELGSVSDAVRRVLERRYCVHVLWRHRGGVTIVGRSIGIDTGEPMEADVVSGS</sequence>